<dbReference type="GO" id="GO:0003677">
    <property type="term" value="F:DNA binding"/>
    <property type="evidence" value="ECO:0007669"/>
    <property type="project" value="InterPro"/>
</dbReference>
<feature type="region of interest" description="Disordered" evidence="3">
    <location>
        <begin position="255"/>
        <end position="274"/>
    </location>
</feature>
<dbReference type="SMART" id="SM00382">
    <property type="entry name" value="AAA"/>
    <property type="match status" value="2"/>
</dbReference>
<feature type="compositionally biased region" description="Low complexity" evidence="3">
    <location>
        <begin position="257"/>
        <end position="266"/>
    </location>
</feature>
<keyword evidence="6" id="KW-1185">Reference proteome</keyword>
<dbReference type="PANTHER" id="PTHR42855">
    <property type="entry name" value="ABC TRANSPORTER ATP-BINDING SUBUNIT"/>
    <property type="match status" value="1"/>
</dbReference>
<dbReference type="InterPro" id="IPR003593">
    <property type="entry name" value="AAA+_ATPase"/>
</dbReference>
<dbReference type="AlphaFoldDB" id="A0A5C6C7U4"/>
<proteinExistence type="predicted"/>
<accession>A0A5C6C7U4</accession>
<feature type="region of interest" description="Disordered" evidence="3">
    <location>
        <begin position="517"/>
        <end position="560"/>
    </location>
</feature>
<dbReference type="InterPro" id="IPR017871">
    <property type="entry name" value="ABC_transporter-like_CS"/>
</dbReference>
<dbReference type="InterPro" id="IPR027417">
    <property type="entry name" value="P-loop_NTPase"/>
</dbReference>
<feature type="domain" description="ABC transporter" evidence="4">
    <location>
        <begin position="24"/>
        <end position="242"/>
    </location>
</feature>
<dbReference type="Pfam" id="PF12848">
    <property type="entry name" value="ABC_tran_Xtn"/>
    <property type="match status" value="1"/>
</dbReference>
<dbReference type="EMBL" id="SJPT01000008">
    <property type="protein sequence ID" value="TWU20710.1"/>
    <property type="molecule type" value="Genomic_DNA"/>
</dbReference>
<dbReference type="SUPFAM" id="SSF52540">
    <property type="entry name" value="P-loop containing nucleoside triphosphate hydrolases"/>
    <property type="match status" value="2"/>
</dbReference>
<gene>
    <name evidence="5" type="primary">yheS</name>
    <name evidence="5" type="ORF">Pla52o_45890</name>
</gene>
<dbReference type="Gene3D" id="3.40.50.300">
    <property type="entry name" value="P-loop containing nucleotide triphosphate hydrolases"/>
    <property type="match status" value="2"/>
</dbReference>
<evidence type="ECO:0000313" key="6">
    <source>
        <dbReference type="Proteomes" id="UP000316304"/>
    </source>
</evidence>
<evidence type="ECO:0000259" key="4">
    <source>
        <dbReference type="PROSITE" id="PS50893"/>
    </source>
</evidence>
<dbReference type="GO" id="GO:0016887">
    <property type="term" value="F:ATP hydrolysis activity"/>
    <property type="evidence" value="ECO:0007669"/>
    <property type="project" value="InterPro"/>
</dbReference>
<evidence type="ECO:0000256" key="3">
    <source>
        <dbReference type="SAM" id="MobiDB-lite"/>
    </source>
</evidence>
<dbReference type="InterPro" id="IPR032524">
    <property type="entry name" value="ABC_tran_C"/>
</dbReference>
<dbReference type="Pfam" id="PF00005">
    <property type="entry name" value="ABC_tran"/>
    <property type="match status" value="2"/>
</dbReference>
<evidence type="ECO:0000256" key="2">
    <source>
        <dbReference type="ARBA" id="ARBA00022840"/>
    </source>
</evidence>
<keyword evidence="1" id="KW-0547">Nucleotide-binding</keyword>
<dbReference type="Gene3D" id="1.10.287.380">
    <property type="entry name" value="Valyl-tRNA synthetase, C-terminal domain"/>
    <property type="match status" value="1"/>
</dbReference>
<evidence type="ECO:0000256" key="1">
    <source>
        <dbReference type="ARBA" id="ARBA00022741"/>
    </source>
</evidence>
<dbReference type="PROSITE" id="PS50893">
    <property type="entry name" value="ABC_TRANSPORTER_2"/>
    <property type="match status" value="2"/>
</dbReference>
<dbReference type="PANTHER" id="PTHR42855:SF2">
    <property type="entry name" value="DRUG RESISTANCE ABC TRANSPORTER,ATP-BINDING PROTEIN"/>
    <property type="match status" value="1"/>
</dbReference>
<dbReference type="CDD" id="cd03221">
    <property type="entry name" value="ABCF_EF-3"/>
    <property type="match status" value="2"/>
</dbReference>
<comment type="caution">
    <text evidence="5">The sequence shown here is derived from an EMBL/GenBank/DDBJ whole genome shotgun (WGS) entry which is preliminary data.</text>
</comment>
<feature type="domain" description="ABC transporter" evidence="4">
    <location>
        <begin position="302"/>
        <end position="517"/>
    </location>
</feature>
<keyword evidence="2 5" id="KW-0067">ATP-binding</keyword>
<dbReference type="InterPro" id="IPR032781">
    <property type="entry name" value="ABC_tran_Xtn"/>
</dbReference>
<reference evidence="5 6" key="1">
    <citation type="submission" date="2019-02" db="EMBL/GenBank/DDBJ databases">
        <title>Deep-cultivation of Planctomycetes and their phenomic and genomic characterization uncovers novel biology.</title>
        <authorList>
            <person name="Wiegand S."/>
            <person name="Jogler M."/>
            <person name="Boedeker C."/>
            <person name="Pinto D."/>
            <person name="Vollmers J."/>
            <person name="Rivas-Marin E."/>
            <person name="Kohn T."/>
            <person name="Peeters S.H."/>
            <person name="Heuer A."/>
            <person name="Rast P."/>
            <person name="Oberbeckmann S."/>
            <person name="Bunk B."/>
            <person name="Jeske O."/>
            <person name="Meyerdierks A."/>
            <person name="Storesund J.E."/>
            <person name="Kallscheuer N."/>
            <person name="Luecker S."/>
            <person name="Lage O.M."/>
            <person name="Pohl T."/>
            <person name="Merkel B.J."/>
            <person name="Hornburger P."/>
            <person name="Mueller R.-W."/>
            <person name="Bruemmer F."/>
            <person name="Labrenz M."/>
            <person name="Spormann A.M."/>
            <person name="Op Den Camp H."/>
            <person name="Overmann J."/>
            <person name="Amann R."/>
            <person name="Jetten M.S.M."/>
            <person name="Mascher T."/>
            <person name="Medema M.H."/>
            <person name="Devos D.P."/>
            <person name="Kaster A.-K."/>
            <person name="Ovreas L."/>
            <person name="Rohde M."/>
            <person name="Galperin M.Y."/>
            <person name="Jogler C."/>
        </authorList>
    </citation>
    <scope>NUCLEOTIDE SEQUENCE [LARGE SCALE GENOMIC DNA]</scope>
    <source>
        <strain evidence="5 6">Pla52o</strain>
    </source>
</reference>
<protein>
    <submittedName>
        <fullName evidence="5">Putative ABC transporter ATP-binding protein YheS</fullName>
    </submittedName>
</protein>
<feature type="compositionally biased region" description="Basic and acidic residues" evidence="3">
    <location>
        <begin position="542"/>
        <end position="560"/>
    </location>
</feature>
<dbReference type="InterPro" id="IPR003439">
    <property type="entry name" value="ABC_transporter-like_ATP-bd"/>
</dbReference>
<dbReference type="InterPro" id="IPR037118">
    <property type="entry name" value="Val-tRNA_synth_C_sf"/>
</dbReference>
<sequence length="613" mass="68773">MVRFARNRNVVVAPNYFLNMAVLLQLREAHKRFGDQIVLEGADVSLVDDVKVGFIGRNGAGKSTLMRVLLGEEELERGEIITHPTLRIGYLRQHDPFQAGESALDFLMRDSGQPEWRCGEVAGEFELKGAYLEGPVKALSGGWQTRVKLAALLLHDPNLLMLDEPTNFLDLRTQILLEHFLRAFNKAALIVSHDREFLKATCSQTLELSRGKLTMYTGKIDAYLEYREERREHDRRVNATVIAKQKQLQRFIEKNRANASTASQAKSKAKQLERLQTTEIERDEPTVHMRAPRVDPKQGTVFRCTELAIGYPDHTVADGITLEIEHGQRAAIVGDNGQGKTTLLRTLVNSLDPVAGQMKWGHGVEIGTYAQHVYTSLDERMTVIEHLEYNSLPGTTRQELLAMAGALLFRDDQIQKKVKVLSGGERARLCMAGLLLSNSNVLVLDEPGNHLDVETVEALAGALELYQGTVVFTSHDRHFMRRVATCVIEVRDGSVKNHFGDYDSYLAAIEKEVDDSEVARGKTPAAKSDKPGKVSGESQRQGQRDQRKAEKERKNVEKKIAKLDDEKRALNADLLTETDPDTAVKLHAQIQALEVELSEAEERWVELSADQEW</sequence>
<name>A0A5C6C7U4_9BACT</name>
<evidence type="ECO:0000313" key="5">
    <source>
        <dbReference type="EMBL" id="TWU20710.1"/>
    </source>
</evidence>
<dbReference type="Pfam" id="PF16326">
    <property type="entry name" value="ABC_tran_CTD"/>
    <property type="match status" value="1"/>
</dbReference>
<dbReference type="GO" id="GO:0005524">
    <property type="term" value="F:ATP binding"/>
    <property type="evidence" value="ECO:0007669"/>
    <property type="project" value="UniProtKB-KW"/>
</dbReference>
<dbReference type="InterPro" id="IPR051309">
    <property type="entry name" value="ABCF_ATPase"/>
</dbReference>
<dbReference type="PROSITE" id="PS00211">
    <property type="entry name" value="ABC_TRANSPORTER_1"/>
    <property type="match status" value="2"/>
</dbReference>
<organism evidence="5 6">
    <name type="scientific">Novipirellula galeiformis</name>
    <dbReference type="NCBI Taxonomy" id="2528004"/>
    <lineage>
        <taxon>Bacteria</taxon>
        <taxon>Pseudomonadati</taxon>
        <taxon>Planctomycetota</taxon>
        <taxon>Planctomycetia</taxon>
        <taxon>Pirellulales</taxon>
        <taxon>Pirellulaceae</taxon>
        <taxon>Novipirellula</taxon>
    </lineage>
</organism>
<dbReference type="Proteomes" id="UP000316304">
    <property type="component" value="Unassembled WGS sequence"/>
</dbReference>